<dbReference type="Proteomes" id="UP000827721">
    <property type="component" value="Unassembled WGS sequence"/>
</dbReference>
<feature type="compositionally biased region" description="Low complexity" evidence="1">
    <location>
        <begin position="54"/>
        <end position="65"/>
    </location>
</feature>
<sequence>MESLSTSQNAILTQMTEMFAKLNTRIDQMASQAPNEAVEHSCAPTRAQAGRAGSSNSSHHISSTHPYVPKTIKMDFPHFMVELIQPAGYVEKNHSSKFMRHLWNSSKGFTLGTTIRTDVQANRPIDLTSAIGLARLYEARDNSHRRVNVPISKVGIQSQKTTTPTSPMLLFKKMTPEELNERKRKGLCFRCNEKFGLGHQCKKLFLIQASFNDSDEDEDMGIEGDSEIGLQPTTSDRFMVMVASGEKLSSLDKVVTLHDLSTPKNKIVGSPQWKRAAKKGREGILLQLYAVKASPEHLVHSNMPTQVQQILHKYKMYFLCLKDSLQLVIMTIKFLCSLIKGQC</sequence>
<comment type="caution">
    <text evidence="2">The sequence shown here is derived from an EMBL/GenBank/DDBJ whole genome shotgun (WGS) entry which is preliminary data.</text>
</comment>
<keyword evidence="3" id="KW-1185">Reference proteome</keyword>
<gene>
    <name evidence="2" type="ORF">JRO89_XS09G0135600</name>
</gene>
<protein>
    <submittedName>
        <fullName evidence="2">Uncharacterized protein</fullName>
    </submittedName>
</protein>
<proteinExistence type="predicted"/>
<name>A0ABQ8HL84_9ROSI</name>
<evidence type="ECO:0000256" key="1">
    <source>
        <dbReference type="SAM" id="MobiDB-lite"/>
    </source>
</evidence>
<organism evidence="2 3">
    <name type="scientific">Xanthoceras sorbifolium</name>
    <dbReference type="NCBI Taxonomy" id="99658"/>
    <lineage>
        <taxon>Eukaryota</taxon>
        <taxon>Viridiplantae</taxon>
        <taxon>Streptophyta</taxon>
        <taxon>Embryophyta</taxon>
        <taxon>Tracheophyta</taxon>
        <taxon>Spermatophyta</taxon>
        <taxon>Magnoliopsida</taxon>
        <taxon>eudicotyledons</taxon>
        <taxon>Gunneridae</taxon>
        <taxon>Pentapetalae</taxon>
        <taxon>rosids</taxon>
        <taxon>malvids</taxon>
        <taxon>Sapindales</taxon>
        <taxon>Sapindaceae</taxon>
        <taxon>Xanthoceroideae</taxon>
        <taxon>Xanthoceras</taxon>
    </lineage>
</organism>
<evidence type="ECO:0000313" key="2">
    <source>
        <dbReference type="EMBL" id="KAH7565110.1"/>
    </source>
</evidence>
<reference evidence="2 3" key="1">
    <citation type="submission" date="2021-02" db="EMBL/GenBank/DDBJ databases">
        <title>Plant Genome Project.</title>
        <authorList>
            <person name="Zhang R.-G."/>
        </authorList>
    </citation>
    <scope>NUCLEOTIDE SEQUENCE [LARGE SCALE GENOMIC DNA]</scope>
    <source>
        <tissue evidence="2">Leaves</tissue>
    </source>
</reference>
<accession>A0ABQ8HL84</accession>
<feature type="region of interest" description="Disordered" evidence="1">
    <location>
        <begin position="32"/>
        <end position="65"/>
    </location>
</feature>
<dbReference type="EMBL" id="JAFEMO010000009">
    <property type="protein sequence ID" value="KAH7565110.1"/>
    <property type="molecule type" value="Genomic_DNA"/>
</dbReference>
<evidence type="ECO:0000313" key="3">
    <source>
        <dbReference type="Proteomes" id="UP000827721"/>
    </source>
</evidence>